<name>A0A3D8YB81_9BACT</name>
<accession>A0A3D8YB81</accession>
<evidence type="ECO:0000256" key="4">
    <source>
        <dbReference type="PROSITE-ProRule" id="PRU00473"/>
    </source>
</evidence>
<organism evidence="7 8">
    <name type="scientific">Dyadobacter luteus</name>
    <dbReference type="NCBI Taxonomy" id="2259619"/>
    <lineage>
        <taxon>Bacteria</taxon>
        <taxon>Pseudomonadati</taxon>
        <taxon>Bacteroidota</taxon>
        <taxon>Cytophagia</taxon>
        <taxon>Cytophagales</taxon>
        <taxon>Spirosomataceae</taxon>
        <taxon>Dyadobacter</taxon>
    </lineage>
</organism>
<evidence type="ECO:0000256" key="1">
    <source>
        <dbReference type="ARBA" id="ARBA00004442"/>
    </source>
</evidence>
<dbReference type="OrthoDB" id="1522982at2"/>
<reference evidence="7 8" key="1">
    <citation type="submission" date="2018-07" db="EMBL/GenBank/DDBJ databases">
        <title>Dyadobacter roseus sp. nov., isolated from rose rhizosphere soil.</title>
        <authorList>
            <person name="Chen L."/>
        </authorList>
    </citation>
    <scope>NUCLEOTIDE SEQUENCE [LARGE SCALE GENOMIC DNA]</scope>
    <source>
        <strain evidence="7 8">RS19</strain>
    </source>
</reference>
<protein>
    <submittedName>
        <fullName evidence="7">OmpA family protein</fullName>
    </submittedName>
</protein>
<dbReference type="Proteomes" id="UP000256373">
    <property type="component" value="Unassembled WGS sequence"/>
</dbReference>
<keyword evidence="8" id="KW-1185">Reference proteome</keyword>
<dbReference type="GO" id="GO:0009279">
    <property type="term" value="C:cell outer membrane"/>
    <property type="evidence" value="ECO:0007669"/>
    <property type="project" value="UniProtKB-SubCell"/>
</dbReference>
<dbReference type="Gene3D" id="3.30.1330.60">
    <property type="entry name" value="OmpA-like domain"/>
    <property type="match status" value="1"/>
</dbReference>
<dbReference type="AlphaFoldDB" id="A0A3D8YB81"/>
<keyword evidence="3" id="KW-0998">Cell outer membrane</keyword>
<feature type="signal peptide" evidence="5">
    <location>
        <begin position="1"/>
        <end position="22"/>
    </location>
</feature>
<dbReference type="SUPFAM" id="SSF103088">
    <property type="entry name" value="OmpA-like"/>
    <property type="match status" value="1"/>
</dbReference>
<evidence type="ECO:0000256" key="3">
    <source>
        <dbReference type="ARBA" id="ARBA00023237"/>
    </source>
</evidence>
<feature type="domain" description="OmpA-like" evidence="6">
    <location>
        <begin position="376"/>
        <end position="494"/>
    </location>
</feature>
<evidence type="ECO:0000313" key="8">
    <source>
        <dbReference type="Proteomes" id="UP000256373"/>
    </source>
</evidence>
<dbReference type="Pfam" id="PF00691">
    <property type="entry name" value="OmpA"/>
    <property type="match status" value="1"/>
</dbReference>
<comment type="caution">
    <text evidence="7">The sequence shown here is derived from an EMBL/GenBank/DDBJ whole genome shotgun (WGS) entry which is preliminary data.</text>
</comment>
<dbReference type="PRINTS" id="PR01021">
    <property type="entry name" value="OMPADOMAIN"/>
</dbReference>
<dbReference type="InterPro" id="IPR006664">
    <property type="entry name" value="OMP_bac"/>
</dbReference>
<gene>
    <name evidence="7" type="ORF">DSL64_14050</name>
</gene>
<dbReference type="InterPro" id="IPR006665">
    <property type="entry name" value="OmpA-like"/>
</dbReference>
<dbReference type="CDD" id="cd07185">
    <property type="entry name" value="OmpA_C-like"/>
    <property type="match status" value="1"/>
</dbReference>
<dbReference type="PROSITE" id="PS51123">
    <property type="entry name" value="OMPA_2"/>
    <property type="match status" value="1"/>
</dbReference>
<proteinExistence type="predicted"/>
<dbReference type="InterPro" id="IPR050330">
    <property type="entry name" value="Bact_OuterMem_StrucFunc"/>
</dbReference>
<dbReference type="EMBL" id="QNUL01000010">
    <property type="protein sequence ID" value="REA60658.1"/>
    <property type="molecule type" value="Genomic_DNA"/>
</dbReference>
<dbReference type="RefSeq" id="WP_115831544.1">
    <property type="nucleotide sequence ID" value="NZ_QNUL01000010.1"/>
</dbReference>
<feature type="chain" id="PRO_5017590959" evidence="5">
    <location>
        <begin position="23"/>
        <end position="506"/>
    </location>
</feature>
<dbReference type="InterPro" id="IPR036737">
    <property type="entry name" value="OmpA-like_sf"/>
</dbReference>
<evidence type="ECO:0000259" key="6">
    <source>
        <dbReference type="PROSITE" id="PS51123"/>
    </source>
</evidence>
<comment type="subcellular location">
    <subcellularLocation>
        <location evidence="1">Cell outer membrane</location>
    </subcellularLocation>
</comment>
<sequence length="506" mass="56574">MKKKNLYVALVSLFLSSFDASAQNRTYDGPNKMNTWSITGYGGITKFFGDIKTYDFRLGENEKLTGGWGLSINKQLSPIFGIQLTGYNGQLQGSKPRHYSSITGDTYSVHFNSPSFVQATIDGTVNLNRLLLGYKKMRRWKVDAHLGAGIMYYHTDLTAINTNPNSPFFNTEWKVSTNTDGSSKTAGTWDRNGSTYTREWVYPTGLAVHYELSPRFDLGFDLTYNFVNTEKLDATVGDLSDYRTQQGIWTFQKGDSKKDGWGIASIALTYKLGKNAVRAKDGKYDASSGRYHLRWTNPQSLIPVPYNPTMEDADSIAKANMPKPVDPRLYTDTDGDGVADLFDKEPNTPLGSVVSGGGVAMDLDKIIRDAIKNNLPKDECEALFSNIEFDTDKAIIRNASKETLSKVVELLNMRTNCRIVLVGHTDARASDSYNVALSRRRVDAAKRFLIRAGITEPSRILVEYYGEYRPVAENTTVEGLQSNRRVEIKILPQNTIRSSYPAGFRK</sequence>
<dbReference type="PANTHER" id="PTHR30329">
    <property type="entry name" value="STATOR ELEMENT OF FLAGELLAR MOTOR COMPLEX"/>
    <property type="match status" value="1"/>
</dbReference>
<dbReference type="PANTHER" id="PTHR30329:SF21">
    <property type="entry name" value="LIPOPROTEIN YIAD-RELATED"/>
    <property type="match status" value="1"/>
</dbReference>
<evidence type="ECO:0000256" key="5">
    <source>
        <dbReference type="SAM" id="SignalP"/>
    </source>
</evidence>
<evidence type="ECO:0000313" key="7">
    <source>
        <dbReference type="EMBL" id="REA60658.1"/>
    </source>
</evidence>
<keyword evidence="2 4" id="KW-0472">Membrane</keyword>
<evidence type="ECO:0000256" key="2">
    <source>
        <dbReference type="ARBA" id="ARBA00023136"/>
    </source>
</evidence>
<keyword evidence="5" id="KW-0732">Signal</keyword>